<evidence type="ECO:0000256" key="1">
    <source>
        <dbReference type="SAM" id="MobiDB-lite"/>
    </source>
</evidence>
<accession>A0ABN2WGZ0</accession>
<comment type="caution">
    <text evidence="3">The sequence shown here is derived from an EMBL/GenBank/DDBJ whole genome shotgun (WGS) entry which is preliminary data.</text>
</comment>
<protein>
    <recommendedName>
        <fullName evidence="2">DUF317 domain-containing protein</fullName>
    </recommendedName>
</protein>
<evidence type="ECO:0000313" key="3">
    <source>
        <dbReference type="EMBL" id="GAA2092188.1"/>
    </source>
</evidence>
<evidence type="ECO:0000313" key="4">
    <source>
        <dbReference type="Proteomes" id="UP001500897"/>
    </source>
</evidence>
<reference evidence="3 4" key="1">
    <citation type="journal article" date="2019" name="Int. J. Syst. Evol. Microbiol.">
        <title>The Global Catalogue of Microorganisms (GCM) 10K type strain sequencing project: providing services to taxonomists for standard genome sequencing and annotation.</title>
        <authorList>
            <consortium name="The Broad Institute Genomics Platform"/>
            <consortium name="The Broad Institute Genome Sequencing Center for Infectious Disease"/>
            <person name="Wu L."/>
            <person name="Ma J."/>
        </authorList>
    </citation>
    <scope>NUCLEOTIDE SEQUENCE [LARGE SCALE GENOMIC DNA]</scope>
    <source>
        <strain evidence="3 4">JCM 14559</strain>
    </source>
</reference>
<feature type="region of interest" description="Disordered" evidence="1">
    <location>
        <begin position="207"/>
        <end position="227"/>
    </location>
</feature>
<dbReference type="RefSeq" id="WP_344551370.1">
    <property type="nucleotide sequence ID" value="NZ_BAAANS010000009.1"/>
</dbReference>
<keyword evidence="4" id="KW-1185">Reference proteome</keyword>
<evidence type="ECO:0000259" key="2">
    <source>
        <dbReference type="Pfam" id="PF03771"/>
    </source>
</evidence>
<dbReference type="Pfam" id="PF03771">
    <property type="entry name" value="SPDY"/>
    <property type="match status" value="1"/>
</dbReference>
<dbReference type="InterPro" id="IPR005523">
    <property type="entry name" value="DUF317_SPDY"/>
</dbReference>
<name>A0ABN2WGZ0_9ACTN</name>
<feature type="domain" description="DUF317" evidence="2">
    <location>
        <begin position="28"/>
        <end position="81"/>
    </location>
</feature>
<organism evidence="3 4">
    <name type="scientific">Kitasatospora saccharophila</name>
    <dbReference type="NCBI Taxonomy" id="407973"/>
    <lineage>
        <taxon>Bacteria</taxon>
        <taxon>Bacillati</taxon>
        <taxon>Actinomycetota</taxon>
        <taxon>Actinomycetes</taxon>
        <taxon>Kitasatosporales</taxon>
        <taxon>Streptomycetaceae</taxon>
        <taxon>Kitasatospora</taxon>
    </lineage>
</organism>
<feature type="region of interest" description="Disordered" evidence="1">
    <location>
        <begin position="234"/>
        <end position="253"/>
    </location>
</feature>
<dbReference type="Proteomes" id="UP001500897">
    <property type="component" value="Unassembled WGS sequence"/>
</dbReference>
<proteinExistence type="predicted"/>
<gene>
    <name evidence="3" type="ORF">GCM10009759_17660</name>
</gene>
<feature type="compositionally biased region" description="Pro residues" evidence="1">
    <location>
        <begin position="211"/>
        <end position="222"/>
    </location>
</feature>
<dbReference type="EMBL" id="BAAANS010000009">
    <property type="protein sequence ID" value="GAA2092188.1"/>
    <property type="molecule type" value="Genomic_DNA"/>
</dbReference>
<sequence length="270" mass="29576">MLPFDWLISERAWEYSDSRSLGSHLFWSPDHRFWLGEVLSGPEVSWRFTAVREPLGPAAWMVRLSAQTPTEVLADLADQLALADRSDEEHPALQQPADRRSLLDILGDAGWHSVYRNGALEMESPDLLARVRVRVDPPGDPLDLDNPHIHVEVGPRGRGGQPPYWQADVSTGTPTVITDELARFLTAPGPVTRDKRWMDERLLAELERLDPPTPERPAPRSAPPAATTTIAQRVAAAGSRTTRQVLSTAPAGGALPAAEAALLPAGRPVR</sequence>